<keyword evidence="4" id="KW-1185">Reference proteome</keyword>
<proteinExistence type="predicted"/>
<comment type="caution">
    <text evidence="3">The sequence shown here is derived from an EMBL/GenBank/DDBJ whole genome shotgun (WGS) entry which is preliminary data.</text>
</comment>
<sequence>MDAEASQGATGAANESDAGVETITSEEALKQPIHEYLDGLEDINDIKLKVARAAVSKALGQPVDKKAFKNAIQAVINERNGNDDSSESEASSSSSPDAAGTGKSRRGGLARTQVVLSKPLAKFLGVETETRPQIVKKLWEYIREHDLQNPNDKREIRCDDALRELFQRDQVTMFNMNKLLTCHVISQKAWNEGKRTFDTYKLKLKDEVAFPKTAKPSKPKTKSGVKRKRRGGGGGGGFCKVLRISEPLQRFMNEETAARTAVTKKLWEHIRANELQNPDNKREIICDDTLRDLFGQEKVTIFSMNKFIQPHFIKDDE</sequence>
<protein>
    <submittedName>
        <fullName evidence="3">SWI/SNF-related matrix-associated actin-dependent regulator of chromatin subfamily D member 1</fullName>
    </submittedName>
</protein>
<dbReference type="InParanoid" id="A0A2R5GX73"/>
<accession>A0A2R5GX73</accession>
<dbReference type="OrthoDB" id="10251073at2759"/>
<dbReference type="Pfam" id="PF02201">
    <property type="entry name" value="SWIB"/>
    <property type="match status" value="2"/>
</dbReference>
<feature type="domain" description="DM2" evidence="2">
    <location>
        <begin position="109"/>
        <end position="186"/>
    </location>
</feature>
<dbReference type="InterPro" id="IPR036885">
    <property type="entry name" value="SWIB_MDM2_dom_sf"/>
</dbReference>
<dbReference type="CDD" id="cd10567">
    <property type="entry name" value="SWIB-MDM2_like"/>
    <property type="match status" value="2"/>
</dbReference>
<dbReference type="PROSITE" id="PS51925">
    <property type="entry name" value="SWIB_MDM2"/>
    <property type="match status" value="2"/>
</dbReference>
<evidence type="ECO:0000313" key="3">
    <source>
        <dbReference type="EMBL" id="GBG33011.1"/>
    </source>
</evidence>
<name>A0A2R5GX73_9STRA</name>
<feature type="domain" description="DM2" evidence="2">
    <location>
        <begin position="237"/>
        <end position="314"/>
    </location>
</feature>
<dbReference type="EMBL" id="BEYU01000138">
    <property type="protein sequence ID" value="GBG33011.1"/>
    <property type="molecule type" value="Genomic_DNA"/>
</dbReference>
<dbReference type="Gene3D" id="1.10.245.10">
    <property type="entry name" value="SWIB/MDM2 domain"/>
    <property type="match status" value="2"/>
</dbReference>
<dbReference type="PANTHER" id="PTHR13844">
    <property type="entry name" value="SWI/SNF-RELATED MATRIX-ASSOCIATED ACTIN-DEPENDENT REGULATOR OF CHROMATIN SUBFAMILY D"/>
    <property type="match status" value="1"/>
</dbReference>
<evidence type="ECO:0000259" key="2">
    <source>
        <dbReference type="PROSITE" id="PS51925"/>
    </source>
</evidence>
<dbReference type="SUPFAM" id="SSF47592">
    <property type="entry name" value="SWIB/MDM2 domain"/>
    <property type="match status" value="2"/>
</dbReference>
<reference evidence="3 4" key="1">
    <citation type="submission" date="2017-12" db="EMBL/GenBank/DDBJ databases">
        <title>Sequencing, de novo assembly and annotation of complete genome of a new Thraustochytrid species, strain FCC1311.</title>
        <authorList>
            <person name="Sedici K."/>
            <person name="Godart F."/>
            <person name="Aiese Cigliano R."/>
            <person name="Sanseverino W."/>
            <person name="Barakat M."/>
            <person name="Ortet P."/>
            <person name="Marechal E."/>
            <person name="Cagnac O."/>
            <person name="Amato A."/>
        </authorList>
    </citation>
    <scope>NUCLEOTIDE SEQUENCE [LARGE SCALE GENOMIC DNA]</scope>
</reference>
<evidence type="ECO:0000256" key="1">
    <source>
        <dbReference type="SAM" id="MobiDB-lite"/>
    </source>
</evidence>
<organism evidence="3 4">
    <name type="scientific">Hondaea fermentalgiana</name>
    <dbReference type="NCBI Taxonomy" id="2315210"/>
    <lineage>
        <taxon>Eukaryota</taxon>
        <taxon>Sar</taxon>
        <taxon>Stramenopiles</taxon>
        <taxon>Bigyra</taxon>
        <taxon>Labyrinthulomycetes</taxon>
        <taxon>Thraustochytrida</taxon>
        <taxon>Thraustochytriidae</taxon>
        <taxon>Hondaea</taxon>
    </lineage>
</organism>
<dbReference type="SMART" id="SM00151">
    <property type="entry name" value="SWIB"/>
    <property type="match status" value="2"/>
</dbReference>
<dbReference type="InterPro" id="IPR003121">
    <property type="entry name" value="SWIB_MDM2_domain"/>
</dbReference>
<gene>
    <name evidence="3" type="ORF">FCC1311_092352</name>
</gene>
<dbReference type="AlphaFoldDB" id="A0A2R5GX73"/>
<feature type="region of interest" description="Disordered" evidence="1">
    <location>
        <begin position="1"/>
        <end position="28"/>
    </location>
</feature>
<feature type="compositionally biased region" description="Basic residues" evidence="1">
    <location>
        <begin position="215"/>
        <end position="231"/>
    </location>
</feature>
<evidence type="ECO:0000313" key="4">
    <source>
        <dbReference type="Proteomes" id="UP000241890"/>
    </source>
</evidence>
<feature type="region of interest" description="Disordered" evidence="1">
    <location>
        <begin position="77"/>
        <end position="108"/>
    </location>
</feature>
<dbReference type="Proteomes" id="UP000241890">
    <property type="component" value="Unassembled WGS sequence"/>
</dbReference>
<feature type="compositionally biased region" description="Low complexity" evidence="1">
    <location>
        <begin position="88"/>
        <end position="99"/>
    </location>
</feature>
<feature type="region of interest" description="Disordered" evidence="1">
    <location>
        <begin position="212"/>
        <end position="236"/>
    </location>
</feature>
<dbReference type="InterPro" id="IPR019835">
    <property type="entry name" value="SWIB_domain"/>
</dbReference>